<reference evidence="1" key="2">
    <citation type="submission" date="2022-06" db="UniProtKB">
        <authorList>
            <consortium name="EnsemblMetazoa"/>
        </authorList>
    </citation>
    <scope>IDENTIFICATION</scope>
    <source>
        <strain evidence="1">PS312</strain>
    </source>
</reference>
<proteinExistence type="predicted"/>
<name>A0A2A6C440_PRIPA</name>
<reference evidence="2" key="1">
    <citation type="journal article" date="2008" name="Nat. Genet.">
        <title>The Pristionchus pacificus genome provides a unique perspective on nematode lifestyle and parasitism.</title>
        <authorList>
            <person name="Dieterich C."/>
            <person name="Clifton S.W."/>
            <person name="Schuster L.N."/>
            <person name="Chinwalla A."/>
            <person name="Delehaunty K."/>
            <person name="Dinkelacker I."/>
            <person name="Fulton L."/>
            <person name="Fulton R."/>
            <person name="Godfrey J."/>
            <person name="Minx P."/>
            <person name="Mitreva M."/>
            <person name="Roeseler W."/>
            <person name="Tian H."/>
            <person name="Witte H."/>
            <person name="Yang S.P."/>
            <person name="Wilson R.K."/>
            <person name="Sommer R.J."/>
        </authorList>
    </citation>
    <scope>NUCLEOTIDE SEQUENCE [LARGE SCALE GENOMIC DNA]</scope>
    <source>
        <strain evidence="2">PS312</strain>
    </source>
</reference>
<accession>A0A2A6C440</accession>
<accession>A0A8R1ZAS1</accession>
<dbReference type="Proteomes" id="UP000005239">
    <property type="component" value="Unassembled WGS sequence"/>
</dbReference>
<dbReference type="AlphaFoldDB" id="A0A2A6C440"/>
<sequence length="86" mass="9837">MMNWTVQRGFKSLSNSELAAPEKTAFESSSNTLPKEMRLDVSVHWVVDTQPPHEGWTSWNCLWMENVVVEDVGSSTERESMHTPIE</sequence>
<gene>
    <name evidence="1" type="primary">WBGene00283946</name>
</gene>
<evidence type="ECO:0000313" key="2">
    <source>
        <dbReference type="Proteomes" id="UP000005239"/>
    </source>
</evidence>
<keyword evidence="2" id="KW-1185">Reference proteome</keyword>
<dbReference type="EnsemblMetazoa" id="PPA45577.1">
    <property type="protein sequence ID" value="PPA45577.1"/>
    <property type="gene ID" value="WBGene00283946"/>
</dbReference>
<organism evidence="1 2">
    <name type="scientific">Pristionchus pacificus</name>
    <name type="common">Parasitic nematode worm</name>
    <dbReference type="NCBI Taxonomy" id="54126"/>
    <lineage>
        <taxon>Eukaryota</taxon>
        <taxon>Metazoa</taxon>
        <taxon>Ecdysozoa</taxon>
        <taxon>Nematoda</taxon>
        <taxon>Chromadorea</taxon>
        <taxon>Rhabditida</taxon>
        <taxon>Rhabditina</taxon>
        <taxon>Diplogasteromorpha</taxon>
        <taxon>Diplogasteroidea</taxon>
        <taxon>Neodiplogasteridae</taxon>
        <taxon>Pristionchus</taxon>
    </lineage>
</organism>
<evidence type="ECO:0000313" key="1">
    <source>
        <dbReference type="EnsemblMetazoa" id="PPA45577.1"/>
    </source>
</evidence>
<protein>
    <submittedName>
        <fullName evidence="1">Uncharacterized protein</fullName>
    </submittedName>
</protein>